<dbReference type="AlphaFoldDB" id="A0A101PR60"/>
<dbReference type="Gene3D" id="2.40.420.20">
    <property type="match status" value="1"/>
</dbReference>
<reference evidence="1 2" key="1">
    <citation type="submission" date="2015-10" db="EMBL/GenBank/DDBJ databases">
        <title>Draft genome sequence of Streptomyces corchorusii DSM 40340, type strain for the species Streptomyces corchorusii.</title>
        <authorList>
            <person name="Ruckert C."/>
            <person name="Winkler A."/>
            <person name="Kalinowski J."/>
            <person name="Kampfer P."/>
            <person name="Glaeser S."/>
        </authorList>
    </citation>
    <scope>NUCLEOTIDE SEQUENCE [LARGE SCALE GENOMIC DNA]</scope>
    <source>
        <strain evidence="1 2">DSM 40340</strain>
    </source>
</reference>
<evidence type="ECO:0000313" key="1">
    <source>
        <dbReference type="EMBL" id="KUN16165.1"/>
    </source>
</evidence>
<evidence type="ECO:0008006" key="3">
    <source>
        <dbReference type="Google" id="ProtNLM"/>
    </source>
</evidence>
<protein>
    <recommendedName>
        <fullName evidence="3">Peptidoglycan-binding protein</fullName>
    </recommendedName>
</protein>
<proteinExistence type="predicted"/>
<sequence length="390" mass="39185">MSADGGTRDGSRLAVADGGGRTGGRIAVAVAVLAVIAGGVYGGTALERHGDAGHVKPAGVPSAQTTVIRRTDLSDSETLPGTLGYGAAVTVKGAGKGLITKLPASGSTVTRGKPLYWVDDRPVAVFYGDTPVFRTLDEAAVKAGASGSDVTVLADNLKALGYDIGPEPRHPRSSTGTGNAPGSVLTSSLLDALKRWQRDTGRQQTGTLSVGEVVVLPGAVRVGAVKAQLGDPAATDVLSVTSLRKSVSVTVDAGDAAQVHQGDKVVITLPDTKRIAGRVASVGTTVQGGPGDDASDSDTSPSVRVTVVPQDSAAVGNLDAASVRVTFTTETRENVLTVPVGALLALQEGGYALQRPGGELVAVKTGLFAKGRVEVSGAGIDAGQRVVTAS</sequence>
<dbReference type="RefSeq" id="WP_059266796.1">
    <property type="nucleotide sequence ID" value="NZ_KQ948375.1"/>
</dbReference>
<dbReference type="Proteomes" id="UP000053398">
    <property type="component" value="Unassembled WGS sequence"/>
</dbReference>
<keyword evidence="2" id="KW-1185">Reference proteome</keyword>
<comment type="caution">
    <text evidence="1">The sequence shown here is derived from an EMBL/GenBank/DDBJ whole genome shotgun (WGS) entry which is preliminary data.</text>
</comment>
<gene>
    <name evidence="1" type="ORF">AQJ11_40865</name>
</gene>
<accession>A0A101PR60</accession>
<dbReference type="EMBL" id="LMWP01000062">
    <property type="protein sequence ID" value="KUN16165.1"/>
    <property type="molecule type" value="Genomic_DNA"/>
</dbReference>
<name>A0A101PR60_STRCK</name>
<organism evidence="1 2">
    <name type="scientific">Streptomyces corchorusii</name>
    <name type="common">Streptomyces chibaensis</name>
    <dbReference type="NCBI Taxonomy" id="1903"/>
    <lineage>
        <taxon>Bacteria</taxon>
        <taxon>Bacillati</taxon>
        <taxon>Actinomycetota</taxon>
        <taxon>Actinomycetes</taxon>
        <taxon>Kitasatosporales</taxon>
        <taxon>Streptomycetaceae</taxon>
        <taxon>Streptomyces</taxon>
    </lineage>
</organism>
<evidence type="ECO:0000313" key="2">
    <source>
        <dbReference type="Proteomes" id="UP000053398"/>
    </source>
</evidence>